<keyword evidence="2" id="KW-1185">Reference proteome</keyword>
<dbReference type="AlphaFoldDB" id="A0AAV4YE51"/>
<gene>
    <name evidence="1" type="ORF">CEXT_541261</name>
</gene>
<evidence type="ECO:0000313" key="1">
    <source>
        <dbReference type="EMBL" id="GIZ05340.1"/>
    </source>
</evidence>
<comment type="caution">
    <text evidence="1">The sequence shown here is derived from an EMBL/GenBank/DDBJ whole genome shotgun (WGS) entry which is preliminary data.</text>
</comment>
<reference evidence="1 2" key="1">
    <citation type="submission" date="2021-06" db="EMBL/GenBank/DDBJ databases">
        <title>Caerostris extrusa draft genome.</title>
        <authorList>
            <person name="Kono N."/>
            <person name="Arakawa K."/>
        </authorList>
    </citation>
    <scope>NUCLEOTIDE SEQUENCE [LARGE SCALE GENOMIC DNA]</scope>
</reference>
<dbReference type="EMBL" id="BPLR01019289">
    <property type="protein sequence ID" value="GIZ05340.1"/>
    <property type="molecule type" value="Genomic_DNA"/>
</dbReference>
<organism evidence="1 2">
    <name type="scientific">Caerostris extrusa</name>
    <name type="common">Bark spider</name>
    <name type="synonym">Caerostris bankana</name>
    <dbReference type="NCBI Taxonomy" id="172846"/>
    <lineage>
        <taxon>Eukaryota</taxon>
        <taxon>Metazoa</taxon>
        <taxon>Ecdysozoa</taxon>
        <taxon>Arthropoda</taxon>
        <taxon>Chelicerata</taxon>
        <taxon>Arachnida</taxon>
        <taxon>Araneae</taxon>
        <taxon>Araneomorphae</taxon>
        <taxon>Entelegynae</taxon>
        <taxon>Araneoidea</taxon>
        <taxon>Araneidae</taxon>
        <taxon>Caerostris</taxon>
    </lineage>
</organism>
<protein>
    <submittedName>
        <fullName evidence="1">Uncharacterized protein</fullName>
    </submittedName>
</protein>
<name>A0AAV4YE51_CAEEX</name>
<proteinExistence type="predicted"/>
<dbReference type="Proteomes" id="UP001054945">
    <property type="component" value="Unassembled WGS sequence"/>
</dbReference>
<evidence type="ECO:0000313" key="2">
    <source>
        <dbReference type="Proteomes" id="UP001054945"/>
    </source>
</evidence>
<accession>A0AAV4YE51</accession>
<sequence length="89" mass="9969">MGPFIPLASLDGCFEVYRATKSWSEEVFLVPHALTEPLAPLECSHQNQSRPPLTLGQIWLPTPRDANWYSSSADTRGPDLDLSFKSHGW</sequence>